<dbReference type="Proteomes" id="UP000367750">
    <property type="component" value="Unassembled WGS sequence"/>
</dbReference>
<keyword evidence="2" id="KW-1185">Reference proteome</keyword>
<reference evidence="1 2" key="1">
    <citation type="submission" date="2019-09" db="EMBL/GenBank/DDBJ databases">
        <title>Bacillus ochoae sp. nov., Paenibacillus whitsoniae sp. nov., Paenibacillus spiritus sp. nov. Isolated from the Mars Exploration Rover during spacecraft assembly.</title>
        <authorList>
            <person name="Seuylemezian A."/>
            <person name="Vaishampayan P."/>
        </authorList>
    </citation>
    <scope>NUCLEOTIDE SEQUENCE [LARGE SCALE GENOMIC DNA]</scope>
    <source>
        <strain evidence="1 2">MER_111</strain>
    </source>
</reference>
<dbReference type="AlphaFoldDB" id="A0A5J5GGK8"/>
<dbReference type="GO" id="GO:0003677">
    <property type="term" value="F:DNA binding"/>
    <property type="evidence" value="ECO:0007669"/>
    <property type="project" value="InterPro"/>
</dbReference>
<accession>A0A5J5GGK8</accession>
<dbReference type="InterPro" id="IPR010982">
    <property type="entry name" value="Lambda_DNA-bd_dom_sf"/>
</dbReference>
<evidence type="ECO:0000313" key="1">
    <source>
        <dbReference type="EMBL" id="KAA9007346.1"/>
    </source>
</evidence>
<evidence type="ECO:0008006" key="3">
    <source>
        <dbReference type="Google" id="ProtNLM"/>
    </source>
</evidence>
<comment type="caution">
    <text evidence="1">The sequence shown here is derived from an EMBL/GenBank/DDBJ whole genome shotgun (WGS) entry which is preliminary data.</text>
</comment>
<dbReference type="SUPFAM" id="SSF47413">
    <property type="entry name" value="lambda repressor-like DNA-binding domains"/>
    <property type="match status" value="1"/>
</dbReference>
<proteinExistence type="predicted"/>
<gene>
    <name evidence="1" type="ORF">F4V43_02345</name>
</gene>
<name>A0A5J5GGK8_9BACL</name>
<organism evidence="1 2">
    <name type="scientific">Paenibacillus spiritus</name>
    <dbReference type="NCBI Taxonomy" id="2496557"/>
    <lineage>
        <taxon>Bacteria</taxon>
        <taxon>Bacillati</taxon>
        <taxon>Bacillota</taxon>
        <taxon>Bacilli</taxon>
        <taxon>Bacillales</taxon>
        <taxon>Paenibacillaceae</taxon>
        <taxon>Paenibacillus</taxon>
    </lineage>
</organism>
<dbReference type="Gene3D" id="1.10.260.40">
    <property type="entry name" value="lambda repressor-like DNA-binding domains"/>
    <property type="match status" value="1"/>
</dbReference>
<evidence type="ECO:0000313" key="2">
    <source>
        <dbReference type="Proteomes" id="UP000367750"/>
    </source>
</evidence>
<dbReference type="RefSeq" id="WP_150456636.1">
    <property type="nucleotide sequence ID" value="NZ_VYKK01000004.1"/>
</dbReference>
<protein>
    <recommendedName>
        <fullName evidence="3">Helix-turn-helix transcriptional regulator</fullName>
    </recommendedName>
</protein>
<dbReference type="EMBL" id="VYKK01000004">
    <property type="protein sequence ID" value="KAA9007346.1"/>
    <property type="molecule type" value="Genomic_DNA"/>
</dbReference>
<dbReference type="OrthoDB" id="7865033at2"/>
<sequence>MHLGNYISDIIKEKGFIKAWVAEKANIKYKTFLDKIATDRFTGKELLRIAKVLGIELDELKHNYEWR</sequence>